<accession>A0A284QTX2</accession>
<gene>
    <name evidence="2" type="ORF">ARMOST_03152</name>
</gene>
<evidence type="ECO:0000313" key="2">
    <source>
        <dbReference type="EMBL" id="SJK99841.1"/>
    </source>
</evidence>
<feature type="region of interest" description="Disordered" evidence="1">
    <location>
        <begin position="76"/>
        <end position="99"/>
    </location>
</feature>
<feature type="compositionally biased region" description="Polar residues" evidence="1">
    <location>
        <begin position="76"/>
        <end position="85"/>
    </location>
</feature>
<dbReference type="AlphaFoldDB" id="A0A284QTX2"/>
<feature type="compositionally biased region" description="Basic and acidic residues" evidence="1">
    <location>
        <begin position="209"/>
        <end position="220"/>
    </location>
</feature>
<organism evidence="2 3">
    <name type="scientific">Armillaria ostoyae</name>
    <name type="common">Armillaria root rot fungus</name>
    <dbReference type="NCBI Taxonomy" id="47428"/>
    <lineage>
        <taxon>Eukaryota</taxon>
        <taxon>Fungi</taxon>
        <taxon>Dikarya</taxon>
        <taxon>Basidiomycota</taxon>
        <taxon>Agaricomycotina</taxon>
        <taxon>Agaricomycetes</taxon>
        <taxon>Agaricomycetidae</taxon>
        <taxon>Agaricales</taxon>
        <taxon>Marasmiineae</taxon>
        <taxon>Physalacriaceae</taxon>
        <taxon>Armillaria</taxon>
    </lineage>
</organism>
<protein>
    <submittedName>
        <fullName evidence="2">Uncharacterized protein</fullName>
    </submittedName>
</protein>
<feature type="region of interest" description="Disordered" evidence="1">
    <location>
        <begin position="1"/>
        <end position="21"/>
    </location>
</feature>
<sequence>MHNSETVSDTPNLSQYSGSTVTRVRKQLHASINNTQNYGEQEIPISTAKVKLTLAEQELIHKRTEAVVLIDESGNKSSWETNSASCGKGPSSRKEKGIDPDNWEAVCLDKGETDIDAQHKAFTFCNKVQKDKSKALQQAYNVQKNPFPSAPPPTPKKPSAEASRQPSAGARTPKPVVPSPLIRQPVTMLFDTSLVFTLTTPVLQSKNSLKPEKAKEKKPK</sequence>
<reference evidence="3" key="1">
    <citation type="journal article" date="2017" name="Nat. Ecol. Evol.">
        <title>Genome expansion and lineage-specific genetic innovations in the forest pathogenic fungi Armillaria.</title>
        <authorList>
            <person name="Sipos G."/>
            <person name="Prasanna A.N."/>
            <person name="Walter M.C."/>
            <person name="O'Connor E."/>
            <person name="Balint B."/>
            <person name="Krizsan K."/>
            <person name="Kiss B."/>
            <person name="Hess J."/>
            <person name="Varga T."/>
            <person name="Slot J."/>
            <person name="Riley R."/>
            <person name="Boka B."/>
            <person name="Rigling D."/>
            <person name="Barry K."/>
            <person name="Lee J."/>
            <person name="Mihaltcheva S."/>
            <person name="LaButti K."/>
            <person name="Lipzen A."/>
            <person name="Waldron R."/>
            <person name="Moloney N.M."/>
            <person name="Sperisen C."/>
            <person name="Kredics L."/>
            <person name="Vagvoelgyi C."/>
            <person name="Patrignani A."/>
            <person name="Fitzpatrick D."/>
            <person name="Nagy I."/>
            <person name="Doyle S."/>
            <person name="Anderson J.B."/>
            <person name="Grigoriev I.V."/>
            <person name="Gueldener U."/>
            <person name="Muensterkoetter M."/>
            <person name="Nagy L.G."/>
        </authorList>
    </citation>
    <scope>NUCLEOTIDE SEQUENCE [LARGE SCALE GENOMIC DNA]</scope>
    <source>
        <strain evidence="3">C18/9</strain>
    </source>
</reference>
<proteinExistence type="predicted"/>
<dbReference type="EMBL" id="FUEG01000002">
    <property type="protein sequence ID" value="SJK99841.1"/>
    <property type="molecule type" value="Genomic_DNA"/>
</dbReference>
<feature type="region of interest" description="Disordered" evidence="1">
    <location>
        <begin position="201"/>
        <end position="220"/>
    </location>
</feature>
<dbReference type="Proteomes" id="UP000219338">
    <property type="component" value="Unassembled WGS sequence"/>
</dbReference>
<keyword evidence="3" id="KW-1185">Reference proteome</keyword>
<evidence type="ECO:0000256" key="1">
    <source>
        <dbReference type="SAM" id="MobiDB-lite"/>
    </source>
</evidence>
<feature type="region of interest" description="Disordered" evidence="1">
    <location>
        <begin position="143"/>
        <end position="183"/>
    </location>
</feature>
<dbReference type="OrthoDB" id="3032433at2759"/>
<evidence type="ECO:0000313" key="3">
    <source>
        <dbReference type="Proteomes" id="UP000219338"/>
    </source>
</evidence>
<name>A0A284QTX2_ARMOS</name>